<accession>A0ABS5KPI7</accession>
<name>A0ABS5KPI7_9ACTN</name>
<dbReference type="PANTHER" id="PTHR35563">
    <property type="entry name" value="BARREL METAL-DEPENDENT HYDROLASE, PUTATIVE (AFU_ORTHOLOGUE AFUA_1G16240)-RELATED"/>
    <property type="match status" value="1"/>
</dbReference>
<dbReference type="SUPFAM" id="SSF51556">
    <property type="entry name" value="Metallo-dependent hydrolases"/>
    <property type="match status" value="1"/>
</dbReference>
<dbReference type="PANTHER" id="PTHR35563:SF2">
    <property type="entry name" value="BARREL METAL-DEPENDENT HYDROLASE, PUTATIVE (AFU_ORTHOLOGUE AFUA_1G16240)-RELATED"/>
    <property type="match status" value="1"/>
</dbReference>
<keyword evidence="3" id="KW-1185">Reference proteome</keyword>
<evidence type="ECO:0000259" key="1">
    <source>
        <dbReference type="Pfam" id="PF04909"/>
    </source>
</evidence>
<dbReference type="Pfam" id="PF04909">
    <property type="entry name" value="Amidohydro_2"/>
    <property type="match status" value="1"/>
</dbReference>
<dbReference type="InterPro" id="IPR006680">
    <property type="entry name" value="Amidohydro-rel"/>
</dbReference>
<proteinExistence type="predicted"/>
<reference evidence="2 3" key="1">
    <citation type="submission" date="2020-02" db="EMBL/GenBank/DDBJ databases">
        <title>Acidophilic actinobacteria isolated from forest soil.</title>
        <authorList>
            <person name="Golinska P."/>
        </authorList>
    </citation>
    <scope>NUCLEOTIDE SEQUENCE [LARGE SCALE GENOMIC DNA]</scope>
    <source>
        <strain evidence="2 3">NL8</strain>
    </source>
</reference>
<evidence type="ECO:0000313" key="2">
    <source>
        <dbReference type="EMBL" id="MBS2547951.1"/>
    </source>
</evidence>
<feature type="domain" description="Amidohydrolase-related" evidence="1">
    <location>
        <begin position="2"/>
        <end position="116"/>
    </location>
</feature>
<dbReference type="Proteomes" id="UP000730482">
    <property type="component" value="Unassembled WGS sequence"/>
</dbReference>
<organism evidence="2 3">
    <name type="scientific">Catenulispora pinistramenti</name>
    <dbReference type="NCBI Taxonomy" id="2705254"/>
    <lineage>
        <taxon>Bacteria</taxon>
        <taxon>Bacillati</taxon>
        <taxon>Actinomycetota</taxon>
        <taxon>Actinomycetes</taxon>
        <taxon>Catenulisporales</taxon>
        <taxon>Catenulisporaceae</taxon>
        <taxon>Catenulispora</taxon>
    </lineage>
</organism>
<comment type="caution">
    <text evidence="2">The sequence shown here is derived from an EMBL/GenBank/DDBJ whole genome shotgun (WGS) entry which is preliminary data.</text>
</comment>
<protein>
    <submittedName>
        <fullName evidence="2">Amidohydrolase family protein</fullName>
    </submittedName>
</protein>
<gene>
    <name evidence="2" type="ORF">KGQ19_13865</name>
</gene>
<dbReference type="EMBL" id="JAAFYZ010000038">
    <property type="protein sequence ID" value="MBS2547951.1"/>
    <property type="molecule type" value="Genomic_DNA"/>
</dbReference>
<dbReference type="InterPro" id="IPR052358">
    <property type="entry name" value="Aro_Compnd_Degr_Hydrolases"/>
</dbReference>
<dbReference type="InterPro" id="IPR032466">
    <property type="entry name" value="Metal_Hydrolase"/>
</dbReference>
<dbReference type="RefSeq" id="WP_212009530.1">
    <property type="nucleotide sequence ID" value="NZ_JAAFYZ010000038.1"/>
</dbReference>
<dbReference type="Gene3D" id="3.20.20.140">
    <property type="entry name" value="Metal-dependent hydrolases"/>
    <property type="match status" value="1"/>
</dbReference>
<sequence length="123" mass="13406">MPVVVDHLGDVEVRGGLDQPGWKLLVDLVRDGVWTKLSGAFRLSTAPGYLDTIPFARELVEAAPERCVWGSDWPHVGFFGRMPNVGELLDLLTDWVPDPAAREAVLTTNAHRLYGFPVAGAAV</sequence>
<evidence type="ECO:0000313" key="3">
    <source>
        <dbReference type="Proteomes" id="UP000730482"/>
    </source>
</evidence>